<evidence type="ECO:0000313" key="2">
    <source>
        <dbReference type="Proteomes" id="UP001165090"/>
    </source>
</evidence>
<keyword evidence="2" id="KW-1185">Reference proteome</keyword>
<proteinExistence type="predicted"/>
<comment type="caution">
    <text evidence="1">The sequence shown here is derived from an EMBL/GenBank/DDBJ whole genome shotgun (WGS) entry which is preliminary data.</text>
</comment>
<accession>A0ABQ5S4E6</accession>
<dbReference type="EMBL" id="BSDZ01000021">
    <property type="protein sequence ID" value="GLI64765.1"/>
    <property type="molecule type" value="Genomic_DNA"/>
</dbReference>
<reference evidence="1 2" key="1">
    <citation type="journal article" date="2023" name="IScience">
        <title>Expanded male sex-determining region conserved during the evolution of homothallism in the green alga Volvox.</title>
        <authorList>
            <person name="Yamamoto K."/>
            <person name="Matsuzaki R."/>
            <person name="Mahakham W."/>
            <person name="Heman W."/>
            <person name="Sekimoto H."/>
            <person name="Kawachi M."/>
            <person name="Minakuchi Y."/>
            <person name="Toyoda A."/>
            <person name="Nozaki H."/>
        </authorList>
    </citation>
    <scope>NUCLEOTIDE SEQUENCE [LARGE SCALE GENOMIC DNA]</scope>
    <source>
        <strain evidence="1 2">NIES-4468</strain>
    </source>
</reference>
<dbReference type="Proteomes" id="UP001165090">
    <property type="component" value="Unassembled WGS sequence"/>
</dbReference>
<sequence>DTDAVYLSEPAAEVQKAAAVALFEQHDPAYQALVVKLLVHVSVNLGHKMRPWALCRLMSEAAMEDDGKEEDDLRFSLLPEKATRNRATGGAGSCLRQKWPEVLGGHQVENLPGDTGICLW</sequence>
<feature type="non-terminal residue" evidence="1">
    <location>
        <position position="1"/>
    </location>
</feature>
<gene>
    <name evidence="1" type="ORF">VaNZ11_008168</name>
</gene>
<organism evidence="1 2">
    <name type="scientific">Volvox africanus</name>
    <dbReference type="NCBI Taxonomy" id="51714"/>
    <lineage>
        <taxon>Eukaryota</taxon>
        <taxon>Viridiplantae</taxon>
        <taxon>Chlorophyta</taxon>
        <taxon>core chlorophytes</taxon>
        <taxon>Chlorophyceae</taxon>
        <taxon>CS clade</taxon>
        <taxon>Chlamydomonadales</taxon>
        <taxon>Volvocaceae</taxon>
        <taxon>Volvox</taxon>
    </lineage>
</organism>
<protein>
    <submittedName>
        <fullName evidence="1">Uncharacterized protein</fullName>
    </submittedName>
</protein>
<evidence type="ECO:0000313" key="1">
    <source>
        <dbReference type="EMBL" id="GLI64765.1"/>
    </source>
</evidence>
<name>A0ABQ5S4E6_9CHLO</name>